<accession>A0ABU8NB10</accession>
<comment type="caution">
    <text evidence="1">The sequence shown here is derived from an EMBL/GenBank/DDBJ whole genome shotgun (WGS) entry which is preliminary data.</text>
</comment>
<protein>
    <submittedName>
        <fullName evidence="1">Uncharacterized protein</fullName>
    </submittedName>
</protein>
<evidence type="ECO:0000313" key="2">
    <source>
        <dbReference type="Proteomes" id="UP001370100"/>
    </source>
</evidence>
<evidence type="ECO:0000313" key="1">
    <source>
        <dbReference type="EMBL" id="MEJ2888833.1"/>
    </source>
</evidence>
<organism evidence="1 2">
    <name type="scientific">Actinomycetospora aeridis</name>
    <dbReference type="NCBI Taxonomy" id="3129231"/>
    <lineage>
        <taxon>Bacteria</taxon>
        <taxon>Bacillati</taxon>
        <taxon>Actinomycetota</taxon>
        <taxon>Actinomycetes</taxon>
        <taxon>Pseudonocardiales</taxon>
        <taxon>Pseudonocardiaceae</taxon>
        <taxon>Actinomycetospora</taxon>
    </lineage>
</organism>
<dbReference type="RefSeq" id="WP_337715749.1">
    <property type="nucleotide sequence ID" value="NZ_JBBEGL010000005.1"/>
</dbReference>
<dbReference type="Proteomes" id="UP001370100">
    <property type="component" value="Unassembled WGS sequence"/>
</dbReference>
<proteinExistence type="predicted"/>
<dbReference type="EMBL" id="JBBEGL010000005">
    <property type="protein sequence ID" value="MEJ2888833.1"/>
    <property type="molecule type" value="Genomic_DNA"/>
</dbReference>
<sequence>MTRLWHAGGFETDDVLAEEGILERAVAAYLDGIAVRVQSGGSGHGTGAG</sequence>
<name>A0ABU8NB10_9PSEU</name>
<gene>
    <name evidence="1" type="ORF">WCD41_20405</name>
</gene>
<keyword evidence="2" id="KW-1185">Reference proteome</keyword>
<reference evidence="1 2" key="1">
    <citation type="submission" date="2024-03" db="EMBL/GenBank/DDBJ databases">
        <title>Actinomycetospora sp. OC33-EN06, a novel actinomycete isolated from wild orchid (Aerides multiflora).</title>
        <authorList>
            <person name="Suriyachadkun C."/>
        </authorList>
    </citation>
    <scope>NUCLEOTIDE SEQUENCE [LARGE SCALE GENOMIC DNA]</scope>
    <source>
        <strain evidence="1 2">OC33-EN06</strain>
    </source>
</reference>